<dbReference type="EMBL" id="JOJP01000001">
    <property type="protein sequence ID" value="KEI71138.1"/>
    <property type="molecule type" value="Genomic_DNA"/>
</dbReference>
<proteinExistence type="predicted"/>
<dbReference type="Proteomes" id="UP000027997">
    <property type="component" value="Unassembled WGS sequence"/>
</dbReference>
<organism evidence="2 3">
    <name type="scientific">Endozoicomonas elysicola</name>
    <dbReference type="NCBI Taxonomy" id="305900"/>
    <lineage>
        <taxon>Bacteria</taxon>
        <taxon>Pseudomonadati</taxon>
        <taxon>Pseudomonadota</taxon>
        <taxon>Gammaproteobacteria</taxon>
        <taxon>Oceanospirillales</taxon>
        <taxon>Endozoicomonadaceae</taxon>
        <taxon>Endozoicomonas</taxon>
    </lineage>
</organism>
<gene>
    <name evidence="2" type="ORF">GV64_10615</name>
</gene>
<dbReference type="AlphaFoldDB" id="A0A081KAG2"/>
<reference evidence="2 3" key="1">
    <citation type="submission" date="2014-06" db="EMBL/GenBank/DDBJ databases">
        <title>Whole Genome Sequences of Three Symbiotic Endozoicomonas Bacteria.</title>
        <authorList>
            <person name="Neave M.J."/>
            <person name="Apprill A."/>
            <person name="Voolstra C.R."/>
        </authorList>
    </citation>
    <scope>NUCLEOTIDE SEQUENCE [LARGE SCALE GENOMIC DNA]</scope>
    <source>
        <strain evidence="2 3">DSM 22380</strain>
    </source>
</reference>
<sequence>MATNGESARKWLEENREQITEERILQIRSNLVKKVNQMAESDNLDVSDEHQGLLEALDVMDGWLQERTVPQEIPIESSELDYSPLIQPPSEPAPQLTQEEKLRRFQNLLKSSKK</sequence>
<feature type="region of interest" description="Disordered" evidence="1">
    <location>
        <begin position="75"/>
        <end position="100"/>
    </location>
</feature>
<protein>
    <submittedName>
        <fullName evidence="2">Uncharacterized protein</fullName>
    </submittedName>
</protein>
<dbReference type="RefSeq" id="WP_020582685.1">
    <property type="nucleotide sequence ID" value="NZ_JOJP01000001.1"/>
</dbReference>
<evidence type="ECO:0000313" key="2">
    <source>
        <dbReference type="EMBL" id="KEI71138.1"/>
    </source>
</evidence>
<keyword evidence="3" id="KW-1185">Reference proteome</keyword>
<name>A0A081KAG2_9GAMM</name>
<evidence type="ECO:0000313" key="3">
    <source>
        <dbReference type="Proteomes" id="UP000027997"/>
    </source>
</evidence>
<accession>A0A081KAG2</accession>
<evidence type="ECO:0000256" key="1">
    <source>
        <dbReference type="SAM" id="MobiDB-lite"/>
    </source>
</evidence>
<comment type="caution">
    <text evidence="2">The sequence shown here is derived from an EMBL/GenBank/DDBJ whole genome shotgun (WGS) entry which is preliminary data.</text>
</comment>